<dbReference type="PROSITE" id="PS51166">
    <property type="entry name" value="CBM20"/>
    <property type="match status" value="1"/>
</dbReference>
<dbReference type="Pfam" id="PF00686">
    <property type="entry name" value="CBM_20"/>
    <property type="match status" value="1"/>
</dbReference>
<reference evidence="3 4" key="1">
    <citation type="journal article" date="2023" name="Commun. Biol.">
        <title>Reorganization of the ancestral sex-determining regions during the evolution of trioecy in Pleodorina starrii.</title>
        <authorList>
            <person name="Takahashi K."/>
            <person name="Suzuki S."/>
            <person name="Kawai-Toyooka H."/>
            <person name="Yamamoto K."/>
            <person name="Hamaji T."/>
            <person name="Ootsuki R."/>
            <person name="Yamaguchi H."/>
            <person name="Kawachi M."/>
            <person name="Higashiyama T."/>
            <person name="Nozaki H."/>
        </authorList>
    </citation>
    <scope>NUCLEOTIDE SEQUENCE [LARGE SCALE GENOMIC DNA]</scope>
    <source>
        <strain evidence="3 4">NIES-4479</strain>
    </source>
</reference>
<proteinExistence type="predicted"/>
<dbReference type="InterPro" id="IPR002044">
    <property type="entry name" value="CBM20"/>
</dbReference>
<feature type="compositionally biased region" description="Low complexity" evidence="1">
    <location>
        <begin position="643"/>
        <end position="673"/>
    </location>
</feature>
<keyword evidence="4" id="KW-1185">Reference proteome</keyword>
<dbReference type="GO" id="GO:0016020">
    <property type="term" value="C:membrane"/>
    <property type="evidence" value="ECO:0007669"/>
    <property type="project" value="TreeGrafter"/>
</dbReference>
<dbReference type="AlphaFoldDB" id="A0A9W6BS84"/>
<feature type="region of interest" description="Disordered" evidence="1">
    <location>
        <begin position="611"/>
        <end position="675"/>
    </location>
</feature>
<accession>A0A9W6BS84</accession>
<dbReference type="InterPro" id="IPR013783">
    <property type="entry name" value="Ig-like_fold"/>
</dbReference>
<dbReference type="Proteomes" id="UP001165080">
    <property type="component" value="Unassembled WGS sequence"/>
</dbReference>
<dbReference type="SUPFAM" id="SSF49452">
    <property type="entry name" value="Starch-binding domain-like"/>
    <property type="match status" value="1"/>
</dbReference>
<comment type="caution">
    <text evidence="3">The sequence shown here is derived from an EMBL/GenBank/DDBJ whole genome shotgun (WGS) entry which is preliminary data.</text>
</comment>
<dbReference type="EMBL" id="BRXU01000017">
    <property type="protein sequence ID" value="GLC57010.1"/>
    <property type="molecule type" value="Genomic_DNA"/>
</dbReference>
<evidence type="ECO:0000256" key="1">
    <source>
        <dbReference type="SAM" id="MobiDB-lite"/>
    </source>
</evidence>
<feature type="domain" description="CBM20" evidence="2">
    <location>
        <begin position="84"/>
        <end position="187"/>
    </location>
</feature>
<dbReference type="PANTHER" id="PTHR15048:SF0">
    <property type="entry name" value="STARCH-BINDING DOMAIN-CONTAINING PROTEIN 1"/>
    <property type="match status" value="1"/>
</dbReference>
<evidence type="ECO:0000313" key="3">
    <source>
        <dbReference type="EMBL" id="GLC57010.1"/>
    </source>
</evidence>
<dbReference type="Gene3D" id="2.60.40.10">
    <property type="entry name" value="Immunoglobulins"/>
    <property type="match status" value="1"/>
</dbReference>
<dbReference type="SMART" id="SM01065">
    <property type="entry name" value="CBM_2"/>
    <property type="match status" value="1"/>
</dbReference>
<dbReference type="PANTHER" id="PTHR15048">
    <property type="entry name" value="STARCH-BINDING DOMAIN-CONTAINING PROTEIN 1"/>
    <property type="match status" value="1"/>
</dbReference>
<feature type="compositionally biased region" description="Low complexity" evidence="1">
    <location>
        <begin position="429"/>
        <end position="446"/>
    </location>
</feature>
<sequence length="692" mass="72629">MVLGLGHQPLSAKGAQGAAVHLPSSMRSRMSPFLAEGFRAGCLGGAKGPEASRTKRYVRQKLKVLAFTTESLVKHESSQADSLAHRPGVVRYRFVVPQYVTTFGQTLRVVGSLPELGEWNPQMAPTMTWSDGHQWSLECALPQRPFEFKITVFEGHGVKWEGGSNRVVHADEDEDGDIPVEIVVWLTCNFNATTSTQLQLAVPRASIQDAYETGKATLEFLRLRKSKLGQDTEQVSSFEERKRQSVELARLSEAVVEQSTVVHQLSDWLGHETRGNGNGNGKQAANINGSAQALDEDDQTLLLAIDSVRVPKVLRRISFVQSWNTGPAALPLPSTNGTSPAEAAPLHSPFLRGELDSRAEDLISAAEVLLQELKSSDATAQASVEWASLAEEAGQVAVAMEALGCGDADTTSNHVTQLQLRGLASVGSALASSGSSSSKNSGGSEAPPASPADVAALAGEDEDTPVLQVLAAAPEPETAEAEVEEGRSFAELAGVSGLGQPSHGGAAEEEALLAPIMAAASLEAVGGGRSGVRGAASDAAGTGAAAVGTIAATGGDVQVSAPRVERLSSAAGRVPPLEARAPEAHPLQRLAAQLKDAVRISGRPAFALKRDGWQPQLTGPQLKKAADPLQQQQQQLSPDEFVPSAAGNGPAQAAGSPQAQGAEQQQEPAPAGQRKWAPLKFNLRAFLESLFL</sequence>
<feature type="region of interest" description="Disordered" evidence="1">
    <location>
        <begin position="429"/>
        <end position="452"/>
    </location>
</feature>
<gene>
    <name evidence="3" type="primary">PLESTMB000162</name>
    <name evidence="3" type="ORF">PLESTB_001173000</name>
</gene>
<dbReference type="CDD" id="cd05467">
    <property type="entry name" value="CBM20"/>
    <property type="match status" value="1"/>
</dbReference>
<dbReference type="GO" id="GO:2001070">
    <property type="term" value="F:starch binding"/>
    <property type="evidence" value="ECO:0007669"/>
    <property type="project" value="InterPro"/>
</dbReference>
<evidence type="ECO:0000259" key="2">
    <source>
        <dbReference type="PROSITE" id="PS51166"/>
    </source>
</evidence>
<organism evidence="3 4">
    <name type="scientific">Pleodorina starrii</name>
    <dbReference type="NCBI Taxonomy" id="330485"/>
    <lineage>
        <taxon>Eukaryota</taxon>
        <taxon>Viridiplantae</taxon>
        <taxon>Chlorophyta</taxon>
        <taxon>core chlorophytes</taxon>
        <taxon>Chlorophyceae</taxon>
        <taxon>CS clade</taxon>
        <taxon>Chlamydomonadales</taxon>
        <taxon>Volvocaceae</taxon>
        <taxon>Pleodorina</taxon>
    </lineage>
</organism>
<name>A0A9W6BS84_9CHLO</name>
<evidence type="ECO:0000313" key="4">
    <source>
        <dbReference type="Proteomes" id="UP001165080"/>
    </source>
</evidence>
<protein>
    <recommendedName>
        <fullName evidence="2">CBM20 domain-containing protein</fullName>
    </recommendedName>
</protein>
<dbReference type="InterPro" id="IPR013784">
    <property type="entry name" value="Carb-bd-like_fold"/>
</dbReference>